<comment type="caution">
    <text evidence="1">The sequence shown here is derived from an EMBL/GenBank/DDBJ whole genome shotgun (WGS) entry which is preliminary data.</text>
</comment>
<name>A0A2C6KX94_9APIC</name>
<proteinExistence type="predicted"/>
<keyword evidence="2" id="KW-1185">Reference proteome</keyword>
<dbReference type="OrthoDB" id="328317at2759"/>
<dbReference type="AlphaFoldDB" id="A0A2C6KX94"/>
<evidence type="ECO:0000313" key="2">
    <source>
        <dbReference type="Proteomes" id="UP000221165"/>
    </source>
</evidence>
<organism evidence="1 2">
    <name type="scientific">Cystoisospora suis</name>
    <dbReference type="NCBI Taxonomy" id="483139"/>
    <lineage>
        <taxon>Eukaryota</taxon>
        <taxon>Sar</taxon>
        <taxon>Alveolata</taxon>
        <taxon>Apicomplexa</taxon>
        <taxon>Conoidasida</taxon>
        <taxon>Coccidia</taxon>
        <taxon>Eucoccidiorida</taxon>
        <taxon>Eimeriorina</taxon>
        <taxon>Sarcocystidae</taxon>
        <taxon>Cystoisospora</taxon>
    </lineage>
</organism>
<accession>A0A2C6KX94</accession>
<evidence type="ECO:0000313" key="1">
    <source>
        <dbReference type="EMBL" id="PHJ20533.1"/>
    </source>
</evidence>
<dbReference type="RefSeq" id="XP_067922221.1">
    <property type="nucleotide sequence ID" value="XM_068065806.1"/>
</dbReference>
<dbReference type="EMBL" id="MIGC01002727">
    <property type="protein sequence ID" value="PHJ20533.1"/>
    <property type="molecule type" value="Genomic_DNA"/>
</dbReference>
<dbReference type="VEuPathDB" id="ToxoDB:CSUI_005636"/>
<dbReference type="GeneID" id="94429017"/>
<reference evidence="1 2" key="1">
    <citation type="journal article" date="2017" name="Int. J. Parasitol.">
        <title>The genome of the protozoan parasite Cystoisospora suis and a reverse vaccinology approach to identify vaccine candidates.</title>
        <authorList>
            <person name="Palmieri N."/>
            <person name="Shrestha A."/>
            <person name="Ruttkowski B."/>
            <person name="Beck T."/>
            <person name="Vogl C."/>
            <person name="Tomley F."/>
            <person name="Blake D.P."/>
            <person name="Joachim A."/>
        </authorList>
    </citation>
    <scope>NUCLEOTIDE SEQUENCE [LARGE SCALE GENOMIC DNA]</scope>
    <source>
        <strain evidence="1 2">Wien I</strain>
    </source>
</reference>
<gene>
    <name evidence="1" type="ORF">CSUI_005636</name>
</gene>
<dbReference type="Proteomes" id="UP000221165">
    <property type="component" value="Unassembled WGS sequence"/>
</dbReference>
<protein>
    <submittedName>
        <fullName evidence="1">Uncharacterized protein</fullName>
    </submittedName>
</protein>
<sequence>MFPSQPRAFTLKFSGLYPPTANLTNAVPLWYMEIASGYPKTLREKKEQEVVEETYQKIISDLYAADECIGWTFWPFVEKRLREYKPKISHQSVFYSPPLSVLPTIVRGTPSDNFPFFLNLTFAVNMFATGSTVEFTFPHVLIRGDGAPASERYNPFLREFLTPPPPELVKTAVNDRTLVQLPDVKLQRQTPVNFYMAVPPLSSSGSISPIWSEPFGSVEYLSTRGWGLVVRNRKDKELLSTFSFPAPIFNRRMIGGIAGPDFQRWSEGSNLEMATFRLQFGSELPKGKIRIVLSVLSNPLDAVEGVIMNRKDQNTCTAIFRGPEPLVVEVVCPELAQEKYQIDVSMPNGERSFPVGWYVLGVVPNQDPNEIAWFKIAVYDGHKRKIYDTSLLSDRKQRMVQQEPCINRYSIQRIKHRFTGYTSRIRLTMQLFNCFSASQPLRPMPLQVEPLEARVPVEETWSKREYFSSVSVYRPNRETYKTNGSAAPLQRAMAQMESRAEKRQQKECSASDRRFALMELDRLDPPAHINVMKEPKWLPSSPALAAASVHYNFPTAEQAGIPRPPSMRKDAPAHRNPMSMHISRKFEEEQSPLDIIEPVRIAVHIVLDEAFLDDEAINAFKRFVARKIDNPTTAILCSKIKGIECFVYSWTTGSKVVSWETGEELRVPDFDDPSIPPESGSRDVFDQLRTIVHQATAVPCNGKAARMSWVILFTHHVLASNYEVEVAATNPPTYSLHDKHAHPLHVMVIGWNPNVPEEDQSVQQRLQALPFSPVRGVFLGAMQDTRMQALSDEPVFISFVFPAATEVLAGHVPALQQLEEVLFLIQEEYAESFVVVDICRHPLPPEGYVVGDYAPTRAKTADDLTRPIELLYNGIVIDRLNWTISAAEVGVYTAAKLSWQFDMACDGDNAAQDTS</sequence>